<organism evidence="1 3">
    <name type="scientific">Didymodactylos carnosus</name>
    <dbReference type="NCBI Taxonomy" id="1234261"/>
    <lineage>
        <taxon>Eukaryota</taxon>
        <taxon>Metazoa</taxon>
        <taxon>Spiralia</taxon>
        <taxon>Gnathifera</taxon>
        <taxon>Rotifera</taxon>
        <taxon>Eurotatoria</taxon>
        <taxon>Bdelloidea</taxon>
        <taxon>Philodinida</taxon>
        <taxon>Philodinidae</taxon>
        <taxon>Didymodactylos</taxon>
    </lineage>
</organism>
<dbReference type="Proteomes" id="UP000681722">
    <property type="component" value="Unassembled WGS sequence"/>
</dbReference>
<evidence type="ECO:0000313" key="2">
    <source>
        <dbReference type="EMBL" id="CAF3637495.1"/>
    </source>
</evidence>
<protein>
    <submittedName>
        <fullName evidence="1">Uncharacterized protein</fullName>
    </submittedName>
</protein>
<comment type="caution">
    <text evidence="1">The sequence shown here is derived from an EMBL/GenBank/DDBJ whole genome shotgun (WGS) entry which is preliminary data.</text>
</comment>
<evidence type="ECO:0000313" key="3">
    <source>
        <dbReference type="Proteomes" id="UP000663829"/>
    </source>
</evidence>
<dbReference type="EMBL" id="CAJNOQ010000903">
    <property type="protein sequence ID" value="CAF0849890.1"/>
    <property type="molecule type" value="Genomic_DNA"/>
</dbReference>
<name>A0A813W4L0_9BILA</name>
<dbReference type="Proteomes" id="UP000663829">
    <property type="component" value="Unassembled WGS sequence"/>
</dbReference>
<dbReference type="AlphaFoldDB" id="A0A813W4L0"/>
<keyword evidence="3" id="KW-1185">Reference proteome</keyword>
<dbReference type="EMBL" id="CAJOBC010000903">
    <property type="protein sequence ID" value="CAF3637495.1"/>
    <property type="molecule type" value="Genomic_DNA"/>
</dbReference>
<accession>A0A813W4L0</accession>
<reference evidence="1" key="1">
    <citation type="submission" date="2021-02" db="EMBL/GenBank/DDBJ databases">
        <authorList>
            <person name="Nowell W R."/>
        </authorList>
    </citation>
    <scope>NUCLEOTIDE SEQUENCE</scope>
</reference>
<gene>
    <name evidence="1" type="ORF">GPM918_LOCUS6014</name>
    <name evidence="2" type="ORF">SRO942_LOCUS6014</name>
</gene>
<evidence type="ECO:0000313" key="1">
    <source>
        <dbReference type="EMBL" id="CAF0849890.1"/>
    </source>
</evidence>
<sequence length="111" mass="13056">MDFIVPFPDIARFLDMDGGKNTEFSTTQDTNVYYDYLCSISQDAEKVTNFFNTFLEEYGELPSFDIFETCDKTSATHKRRRRSLRESCESIKHNPQDIAYSWKNKVIKDEI</sequence>
<proteinExistence type="predicted"/>